<feature type="transmembrane region" description="Helical" evidence="1">
    <location>
        <begin position="29"/>
        <end position="48"/>
    </location>
</feature>
<protein>
    <recommendedName>
        <fullName evidence="4">Glycosyltransferase RgtA/B/C/D-like domain-containing protein</fullName>
    </recommendedName>
</protein>
<reference evidence="3" key="1">
    <citation type="submission" date="2015-07" db="EMBL/GenBank/DDBJ databases">
        <authorList>
            <person name="Rodrigo-Torres Lidia"/>
            <person name="Arahal R.David."/>
        </authorList>
    </citation>
    <scope>NUCLEOTIDE SEQUENCE [LARGE SCALE GENOMIC DNA]</scope>
    <source>
        <strain evidence="3">CECT 5096</strain>
    </source>
</reference>
<dbReference type="AlphaFoldDB" id="A0A0M7AZC5"/>
<feature type="transmembrane region" description="Helical" evidence="1">
    <location>
        <begin position="158"/>
        <end position="179"/>
    </location>
</feature>
<accession>A0A0M7AZC5</accession>
<feature type="transmembrane region" description="Helical" evidence="1">
    <location>
        <begin position="354"/>
        <end position="374"/>
    </location>
</feature>
<keyword evidence="1" id="KW-1133">Transmembrane helix</keyword>
<dbReference type="GeneID" id="97669013"/>
<feature type="transmembrane region" description="Helical" evidence="1">
    <location>
        <begin position="235"/>
        <end position="257"/>
    </location>
</feature>
<gene>
    <name evidence="2" type="ORF">LA5096_01594</name>
</gene>
<dbReference type="EMBL" id="CXWC01000003">
    <property type="protein sequence ID" value="CTQ67867.1"/>
    <property type="molecule type" value="Genomic_DNA"/>
</dbReference>
<keyword evidence="3" id="KW-1185">Reference proteome</keyword>
<name>A0A0M7AZC5_9HYPH</name>
<keyword evidence="1" id="KW-0472">Membrane</keyword>
<evidence type="ECO:0000313" key="2">
    <source>
        <dbReference type="EMBL" id="CTQ67867.1"/>
    </source>
</evidence>
<feature type="transmembrane region" description="Helical" evidence="1">
    <location>
        <begin position="200"/>
        <end position="223"/>
    </location>
</feature>
<evidence type="ECO:0000256" key="1">
    <source>
        <dbReference type="SAM" id="Phobius"/>
    </source>
</evidence>
<feature type="transmembrane region" description="Helical" evidence="1">
    <location>
        <begin position="119"/>
        <end position="138"/>
    </location>
</feature>
<dbReference type="Proteomes" id="UP000049983">
    <property type="component" value="Unassembled WGS sequence"/>
</dbReference>
<proteinExistence type="predicted"/>
<evidence type="ECO:0008006" key="4">
    <source>
        <dbReference type="Google" id="ProtNLM"/>
    </source>
</evidence>
<dbReference type="OrthoDB" id="7675148at2"/>
<evidence type="ECO:0000313" key="3">
    <source>
        <dbReference type="Proteomes" id="UP000049983"/>
    </source>
</evidence>
<organism evidence="2 3">
    <name type="scientific">Roseibium album</name>
    <dbReference type="NCBI Taxonomy" id="311410"/>
    <lineage>
        <taxon>Bacteria</taxon>
        <taxon>Pseudomonadati</taxon>
        <taxon>Pseudomonadota</taxon>
        <taxon>Alphaproteobacteria</taxon>
        <taxon>Hyphomicrobiales</taxon>
        <taxon>Stappiaceae</taxon>
        <taxon>Roseibium</taxon>
    </lineage>
</organism>
<dbReference type="STRING" id="311410.LA5095_04615"/>
<dbReference type="RefSeq" id="WP_144436117.1">
    <property type="nucleotide sequence ID" value="NZ_CXWA01000007.1"/>
</dbReference>
<sequence length="519" mass="58176">MPVRIGLADKGSQSRGAIVRNDDASSFTILHACLWLLFAGLAAPVFFWPDHTIAHVDDLFFIPWAAEYATTGNHGNPLLAVQFPGLENYHLYTRFHLILSGLFLDQFGVSRQSVVAYEYLCFLLTTLAFTALCLAIRLPKAALVAPLLLVPTYVVTGFRLEVTACVFWMLGLSLLFWAARLKDPGRADLQVSCLRTLAKLALVFAPLASPALFAWGLGAIVVHDIWRFVFREAKIVALFFENAVALALGLVIFSLSIDFQYREFVDQIVFHAARSTGHGINDEALGRAAIFAVVGAALTRWSRPAALVCLLLSAGQGLAAFLHDKVLVRNLAASMVFLVALDAVTRKRFLRTAYVLYTLVFLVLTANFLVFYVLSERASGRVAATRDYWNDIDADNRVFIDETMAHHYLDHQTRDAVSWTWGREFPLARAEELNELRAGEVWYLSPYTLFAYLKGHTAIAKALAEDVDYRRLPQLSCVMGRHSCRLPAERWTMLRLQRDDDRIMVTDYASDREFTVPAN</sequence>
<keyword evidence="1" id="KW-0812">Transmembrane</keyword>